<keyword evidence="5" id="KW-1185">Reference proteome</keyword>
<gene>
    <name evidence="4" type="ORF">H9Q72_012931</name>
</gene>
<dbReference type="Gene3D" id="1.25.40.20">
    <property type="entry name" value="Ankyrin repeat-containing domain"/>
    <property type="match status" value="1"/>
</dbReference>
<evidence type="ECO:0000256" key="2">
    <source>
        <dbReference type="ARBA" id="ARBA00023043"/>
    </source>
</evidence>
<dbReference type="InterPro" id="IPR036770">
    <property type="entry name" value="Ankyrin_rpt-contain_sf"/>
</dbReference>
<reference evidence="4" key="2">
    <citation type="submission" date="2020-10" db="EMBL/GenBank/DDBJ databases">
        <authorList>
            <person name="Peck L.D."/>
            <person name="Nowell R.W."/>
            <person name="Flood J."/>
            <person name="Ryan M.J."/>
            <person name="Barraclough T.G."/>
        </authorList>
    </citation>
    <scope>NUCLEOTIDE SEQUENCE</scope>
    <source>
        <strain evidence="4">IMI 127659i</strain>
    </source>
</reference>
<keyword evidence="1" id="KW-0677">Repeat</keyword>
<evidence type="ECO:0000313" key="5">
    <source>
        <dbReference type="Proteomes" id="UP000750502"/>
    </source>
</evidence>
<reference evidence="4" key="1">
    <citation type="journal article" date="2020" name="bioRxiv">
        <title>Historical genomics reveals the evolutionary mechanisms behind multiple outbreaks of the host-specific coffee wilt pathogen Fusarium xylarioides.</title>
        <authorList>
            <person name="Peck D."/>
            <person name="Nowell R.W."/>
            <person name="Flood J."/>
            <person name="Ryan M.J."/>
            <person name="Barraclough T.G."/>
        </authorList>
    </citation>
    <scope>NUCLEOTIDE SEQUENCE</scope>
    <source>
        <strain evidence="4">IMI 127659i</strain>
    </source>
</reference>
<proteinExistence type="predicted"/>
<dbReference type="Proteomes" id="UP000750502">
    <property type="component" value="Unassembled WGS sequence"/>
</dbReference>
<dbReference type="PROSITE" id="PS50297">
    <property type="entry name" value="ANK_REP_REGION"/>
    <property type="match status" value="1"/>
</dbReference>
<dbReference type="AlphaFoldDB" id="A0A9P7L010"/>
<feature type="repeat" description="ANK" evidence="3">
    <location>
        <begin position="94"/>
        <end position="120"/>
    </location>
</feature>
<dbReference type="InterPro" id="IPR002110">
    <property type="entry name" value="Ankyrin_rpt"/>
</dbReference>
<organism evidence="4 5">
    <name type="scientific">Fusarium xylarioides</name>
    <dbReference type="NCBI Taxonomy" id="221167"/>
    <lineage>
        <taxon>Eukaryota</taxon>
        <taxon>Fungi</taxon>
        <taxon>Dikarya</taxon>
        <taxon>Ascomycota</taxon>
        <taxon>Pezizomycotina</taxon>
        <taxon>Sordariomycetes</taxon>
        <taxon>Hypocreomycetidae</taxon>
        <taxon>Hypocreales</taxon>
        <taxon>Nectriaceae</taxon>
        <taxon>Fusarium</taxon>
        <taxon>Fusarium fujikuroi species complex</taxon>
    </lineage>
</organism>
<protein>
    <submittedName>
        <fullName evidence="4">Uncharacterized protein</fullName>
    </submittedName>
</protein>
<name>A0A9P7L010_9HYPO</name>
<dbReference type="PROSITE" id="PS50088">
    <property type="entry name" value="ANK_REPEAT"/>
    <property type="match status" value="1"/>
</dbReference>
<dbReference type="OrthoDB" id="341259at2759"/>
<dbReference type="Pfam" id="PF12796">
    <property type="entry name" value="Ank_2"/>
    <property type="match status" value="1"/>
</dbReference>
<comment type="caution">
    <text evidence="4">The sequence shown here is derived from an EMBL/GenBank/DDBJ whole genome shotgun (WGS) entry which is preliminary data.</text>
</comment>
<dbReference type="EMBL" id="JADFTT010000735">
    <property type="protein sequence ID" value="KAG5758932.1"/>
    <property type="molecule type" value="Genomic_DNA"/>
</dbReference>
<evidence type="ECO:0000256" key="1">
    <source>
        <dbReference type="ARBA" id="ARBA00022737"/>
    </source>
</evidence>
<dbReference type="SMART" id="SM00248">
    <property type="entry name" value="ANK"/>
    <property type="match status" value="3"/>
</dbReference>
<dbReference type="SUPFAM" id="SSF48403">
    <property type="entry name" value="Ankyrin repeat"/>
    <property type="match status" value="1"/>
</dbReference>
<sequence>MGDRVFHFLLRTSPDRFSSSKLEVIKKLLQLGVDPLEPDRFGNTALHIAAELPVYQESAQLMDLLLGEEAPSMPRESCLLNIDRRNGLYDTAEMGDTALHVAILHNNKTCAKILLESGAT</sequence>
<evidence type="ECO:0000256" key="3">
    <source>
        <dbReference type="PROSITE-ProRule" id="PRU00023"/>
    </source>
</evidence>
<dbReference type="PANTHER" id="PTHR24134">
    <property type="entry name" value="ANKYRIN REPEAT-CONTAINING PROTEIN DDB_G0279043"/>
    <property type="match status" value="1"/>
</dbReference>
<evidence type="ECO:0000313" key="4">
    <source>
        <dbReference type="EMBL" id="KAG5758932.1"/>
    </source>
</evidence>
<keyword evidence="2 3" id="KW-0040">ANK repeat</keyword>
<accession>A0A9P7L010</accession>
<dbReference type="PANTHER" id="PTHR24134:SF9">
    <property type="entry name" value="ANKYRIN REPEAT AND SOCS BOX PROTEIN 8"/>
    <property type="match status" value="1"/>
</dbReference>